<keyword evidence="1" id="KW-0472">Membrane</keyword>
<comment type="caution">
    <text evidence="2">The sequence shown here is derived from an EMBL/GenBank/DDBJ whole genome shotgun (WGS) entry which is preliminary data.</text>
</comment>
<proteinExistence type="predicted"/>
<dbReference type="OrthoDB" id="3174166at2"/>
<dbReference type="PATRIC" id="fig|1341156.4.peg.1623"/>
<accession>A0A011WSY7</accession>
<protein>
    <recommendedName>
        <fullName evidence="4">Zn-finger containing protein</fullName>
    </recommendedName>
</protein>
<gene>
    <name evidence="2" type="ORF">RASY3_06050</name>
</gene>
<name>A0A011WSY7_RUMAL</name>
<organism evidence="2 3">
    <name type="scientific">Ruminococcus albus SY3</name>
    <dbReference type="NCBI Taxonomy" id="1341156"/>
    <lineage>
        <taxon>Bacteria</taxon>
        <taxon>Bacillati</taxon>
        <taxon>Bacillota</taxon>
        <taxon>Clostridia</taxon>
        <taxon>Eubacteriales</taxon>
        <taxon>Oscillospiraceae</taxon>
        <taxon>Ruminococcus</taxon>
    </lineage>
</organism>
<keyword evidence="1" id="KW-0812">Transmembrane</keyword>
<dbReference type="Proteomes" id="UP000021369">
    <property type="component" value="Unassembled WGS sequence"/>
</dbReference>
<evidence type="ECO:0008006" key="4">
    <source>
        <dbReference type="Google" id="ProtNLM"/>
    </source>
</evidence>
<evidence type="ECO:0000313" key="2">
    <source>
        <dbReference type="EMBL" id="EXM40120.1"/>
    </source>
</evidence>
<feature type="transmembrane region" description="Helical" evidence="1">
    <location>
        <begin position="41"/>
        <end position="59"/>
    </location>
</feature>
<evidence type="ECO:0000313" key="3">
    <source>
        <dbReference type="Proteomes" id="UP000021369"/>
    </source>
</evidence>
<dbReference type="AlphaFoldDB" id="A0A011WSY7"/>
<reference evidence="2 3" key="1">
    <citation type="submission" date="2013-06" db="EMBL/GenBank/DDBJ databases">
        <title>Rumen cellulosomics: divergent fiber-degrading strategies revealed by comparative genome-wide analysis of six Ruminococcal strains.</title>
        <authorList>
            <person name="Dassa B."/>
            <person name="Borovok I."/>
            <person name="Lamed R."/>
            <person name="Flint H."/>
            <person name="Yeoman C.J."/>
            <person name="White B."/>
            <person name="Bayer E.A."/>
        </authorList>
    </citation>
    <scope>NUCLEOTIDE SEQUENCE [LARGE SCALE GENOMIC DNA]</scope>
    <source>
        <strain evidence="2 3">SY3</strain>
    </source>
</reference>
<sequence length="147" mass="16404">MKRLSFMKGRYGFDMLFFAVTALCLLIALLTRTVLWRIPHISASGILSVTGLIMIINLSRVFSTKISKREAENIRFTLFLNKLTGKGGKIGNYVTDNKGYTPLSQLRSARPDSTTCECGNKLDIPKESGKNIIVCPKCGKRIYVKLP</sequence>
<dbReference type="RefSeq" id="WP_037286074.1">
    <property type="nucleotide sequence ID" value="NZ_JEOB01000002.1"/>
</dbReference>
<keyword evidence="1" id="KW-1133">Transmembrane helix</keyword>
<evidence type="ECO:0000256" key="1">
    <source>
        <dbReference type="SAM" id="Phobius"/>
    </source>
</evidence>
<dbReference type="EMBL" id="JEOB01000002">
    <property type="protein sequence ID" value="EXM40120.1"/>
    <property type="molecule type" value="Genomic_DNA"/>
</dbReference>
<keyword evidence="3" id="KW-1185">Reference proteome</keyword>